<evidence type="ECO:0000313" key="2">
    <source>
        <dbReference type="EMBL" id="KAK2148979.1"/>
    </source>
</evidence>
<accession>A0AAD9J9Z2</accession>
<dbReference type="InterPro" id="IPR007021">
    <property type="entry name" value="DUF659"/>
</dbReference>
<dbReference type="Pfam" id="PF04937">
    <property type="entry name" value="DUF659"/>
    <property type="match status" value="1"/>
</dbReference>
<proteinExistence type="predicted"/>
<name>A0AAD9J9Z2_9ANNE</name>
<evidence type="ECO:0000313" key="3">
    <source>
        <dbReference type="Proteomes" id="UP001208570"/>
    </source>
</evidence>
<dbReference type="Proteomes" id="UP001208570">
    <property type="component" value="Unassembled WGS sequence"/>
</dbReference>
<sequence length="104" mass="11554">MQDSWSDIRNTTVIAGSVHTGEKSYFISAIDTSTNRTADYCAALTRDTMKIAVESFGCNVTAVVTDNERKMDCIRENLKEDNPSLTAYGCSSHWLTRCHTISSH</sequence>
<feature type="domain" description="DUF659" evidence="1">
    <location>
        <begin position="1"/>
        <end position="96"/>
    </location>
</feature>
<keyword evidence="3" id="KW-1185">Reference proteome</keyword>
<dbReference type="AlphaFoldDB" id="A0AAD9J9Z2"/>
<comment type="caution">
    <text evidence="2">The sequence shown here is derived from an EMBL/GenBank/DDBJ whole genome shotgun (WGS) entry which is preliminary data.</text>
</comment>
<dbReference type="EMBL" id="JAODUP010000473">
    <property type="protein sequence ID" value="KAK2148979.1"/>
    <property type="molecule type" value="Genomic_DNA"/>
</dbReference>
<evidence type="ECO:0000259" key="1">
    <source>
        <dbReference type="Pfam" id="PF04937"/>
    </source>
</evidence>
<organism evidence="2 3">
    <name type="scientific">Paralvinella palmiformis</name>
    <dbReference type="NCBI Taxonomy" id="53620"/>
    <lineage>
        <taxon>Eukaryota</taxon>
        <taxon>Metazoa</taxon>
        <taxon>Spiralia</taxon>
        <taxon>Lophotrochozoa</taxon>
        <taxon>Annelida</taxon>
        <taxon>Polychaeta</taxon>
        <taxon>Sedentaria</taxon>
        <taxon>Canalipalpata</taxon>
        <taxon>Terebellida</taxon>
        <taxon>Terebelliformia</taxon>
        <taxon>Alvinellidae</taxon>
        <taxon>Paralvinella</taxon>
    </lineage>
</organism>
<protein>
    <recommendedName>
        <fullName evidence="1">DUF659 domain-containing protein</fullName>
    </recommendedName>
</protein>
<reference evidence="2" key="1">
    <citation type="journal article" date="2023" name="Mol. Biol. Evol.">
        <title>Third-Generation Sequencing Reveals the Adaptive Role of the Epigenome in Three Deep-Sea Polychaetes.</title>
        <authorList>
            <person name="Perez M."/>
            <person name="Aroh O."/>
            <person name="Sun Y."/>
            <person name="Lan Y."/>
            <person name="Juniper S.K."/>
            <person name="Young C.R."/>
            <person name="Angers B."/>
            <person name="Qian P.Y."/>
        </authorList>
    </citation>
    <scope>NUCLEOTIDE SEQUENCE</scope>
    <source>
        <strain evidence="2">P08H-3</strain>
    </source>
</reference>
<gene>
    <name evidence="2" type="ORF">LSH36_473g03018</name>
</gene>